<accession>A0ABW3FT21</accession>
<dbReference type="PANTHER" id="PTHR10803:SF26">
    <property type="entry name" value="ANION TRANSPORTER ATPASE-RELATED"/>
    <property type="match status" value="1"/>
</dbReference>
<evidence type="ECO:0000313" key="2">
    <source>
        <dbReference type="EMBL" id="MFD0920902.1"/>
    </source>
</evidence>
<dbReference type="Proteomes" id="UP001597018">
    <property type="component" value="Unassembled WGS sequence"/>
</dbReference>
<evidence type="ECO:0000259" key="1">
    <source>
        <dbReference type="Pfam" id="PF02374"/>
    </source>
</evidence>
<dbReference type="PANTHER" id="PTHR10803">
    <property type="entry name" value="ARSENICAL PUMP-DRIVING ATPASE ARSENITE-TRANSLOCATING ATPASE"/>
    <property type="match status" value="1"/>
</dbReference>
<keyword evidence="3" id="KW-1185">Reference proteome</keyword>
<gene>
    <name evidence="2" type="ORF">ACFQ16_14205</name>
</gene>
<organism evidence="2 3">
    <name type="scientific">Saccharopolyspora rosea</name>
    <dbReference type="NCBI Taxonomy" id="524884"/>
    <lineage>
        <taxon>Bacteria</taxon>
        <taxon>Bacillati</taxon>
        <taxon>Actinomycetota</taxon>
        <taxon>Actinomycetes</taxon>
        <taxon>Pseudonocardiales</taxon>
        <taxon>Pseudonocardiaceae</taxon>
        <taxon>Saccharopolyspora</taxon>
    </lineage>
</organism>
<feature type="domain" description="ArsA/GET3 Anion-transporting ATPase-like" evidence="1">
    <location>
        <begin position="22"/>
        <end position="292"/>
    </location>
</feature>
<dbReference type="InterPro" id="IPR027417">
    <property type="entry name" value="P-loop_NTPase"/>
</dbReference>
<reference evidence="3" key="1">
    <citation type="journal article" date="2019" name="Int. J. Syst. Evol. Microbiol.">
        <title>The Global Catalogue of Microorganisms (GCM) 10K type strain sequencing project: providing services to taxonomists for standard genome sequencing and annotation.</title>
        <authorList>
            <consortium name="The Broad Institute Genomics Platform"/>
            <consortium name="The Broad Institute Genome Sequencing Center for Infectious Disease"/>
            <person name="Wu L."/>
            <person name="Ma J."/>
        </authorList>
    </citation>
    <scope>NUCLEOTIDE SEQUENCE [LARGE SCALE GENOMIC DNA]</scope>
    <source>
        <strain evidence="3">CCUG 56401</strain>
    </source>
</reference>
<sequence length="379" mass="40422">MSEPVRPAQIDVDALLDDPAARIVICCGSGGVGKTTTAAALALRAAERGRKAVVLTIDPARRLAQALGLPELGNQPRRVELPGFEPAGDLSAMMLDMRRTFDDMVLAHAGRERAEQILNNPFYKTISTSFSGTQEYMAMEKLGQLSATGSWDLIIVDTPPSRSALDFLDAPQRLSTVLDGRLIKMLSSPARVGGKRLRKLVGAGFGIFAKAVSTIIGGQLLADASTFVQAFDSTFGGFRERAEQTYRLLRSPGTSFLVVAAPEPDALREASYFVERLAGERMPLAGLVANRTHPVFAGLAGARAAATAEEIESGGAAPLAAAVLRVHADRVAVAEREKRLLARFTRAHPEVPLVGVPALPSDVHDLEGLREIGRRLAGE</sequence>
<protein>
    <submittedName>
        <fullName evidence="2">ArsA family ATPase</fullName>
    </submittedName>
</protein>
<evidence type="ECO:0000313" key="3">
    <source>
        <dbReference type="Proteomes" id="UP001597018"/>
    </source>
</evidence>
<dbReference type="InterPro" id="IPR025723">
    <property type="entry name" value="ArsA/GET3_ATPase-like"/>
</dbReference>
<dbReference type="Pfam" id="PF02374">
    <property type="entry name" value="ArsA_ATPase"/>
    <property type="match status" value="1"/>
</dbReference>
<dbReference type="RefSeq" id="WP_345600635.1">
    <property type="nucleotide sequence ID" value="NZ_BAABLT010000011.1"/>
</dbReference>
<proteinExistence type="predicted"/>
<dbReference type="EMBL" id="JBHTIW010000009">
    <property type="protein sequence ID" value="MFD0920902.1"/>
    <property type="molecule type" value="Genomic_DNA"/>
</dbReference>
<dbReference type="InterPro" id="IPR016300">
    <property type="entry name" value="ATPase_ArsA/GET3"/>
</dbReference>
<dbReference type="SUPFAM" id="SSF52540">
    <property type="entry name" value="P-loop containing nucleoside triphosphate hydrolases"/>
    <property type="match status" value="1"/>
</dbReference>
<dbReference type="Gene3D" id="3.40.50.300">
    <property type="entry name" value="P-loop containing nucleotide triphosphate hydrolases"/>
    <property type="match status" value="1"/>
</dbReference>
<name>A0ABW3FT21_9PSEU</name>
<comment type="caution">
    <text evidence="2">The sequence shown here is derived from an EMBL/GenBank/DDBJ whole genome shotgun (WGS) entry which is preliminary data.</text>
</comment>